<gene>
    <name evidence="3" type="ORF">OSB04_001375</name>
</gene>
<evidence type="ECO:0000313" key="4">
    <source>
        <dbReference type="Proteomes" id="UP001172457"/>
    </source>
</evidence>
<feature type="region of interest" description="Disordered" evidence="1">
    <location>
        <begin position="136"/>
        <end position="170"/>
    </location>
</feature>
<evidence type="ECO:0000256" key="1">
    <source>
        <dbReference type="SAM" id="MobiDB-lite"/>
    </source>
</evidence>
<name>A0AA38TR68_9ASTR</name>
<sequence>MSSSIRSSAYKDNEDIQLCHCYLDVSQNPIIGRNQRKDKLWERIEVQYHSCEPFASNRRPRRSLESRMSTIQKATKKLRGCINQVQNRNPSGASEQDIMNEAKEMLKLDASYKRGFKFDHVWHIMKDCENFSTVTETSQSQRHSPYESLSPGLGSSSGTDVGSPSLNLNDEQCTSLTQRPIGVKKKAKSKLQSDKQLESFVEASKRMSEAINKNSEADQDQETNELVLQSTDPDHRSKDLLKTLKSYSKNHQRSHLIGTNRNNVQTERIALDKKLADDRILFTDLNSISDPVFCEYIKNEKNRIIRMRTEEHQTDTYGQGSGYQGSHYRESQHQESEEQIQGSEEGIQKQAEGSQNVAFDQYYATGQNQWSL</sequence>
<protein>
    <recommendedName>
        <fullName evidence="2">No apical meristem-associated C-terminal domain-containing protein</fullName>
    </recommendedName>
</protein>
<dbReference type="InterPro" id="IPR029466">
    <property type="entry name" value="NAM-associated_C"/>
</dbReference>
<feature type="compositionally biased region" description="Polar residues" evidence="1">
    <location>
        <begin position="159"/>
        <end position="170"/>
    </location>
</feature>
<keyword evidence="4" id="KW-1185">Reference proteome</keyword>
<dbReference type="PANTHER" id="PTHR45125:SF36">
    <property type="entry name" value="BNAC01G27460D PROTEIN"/>
    <property type="match status" value="1"/>
</dbReference>
<feature type="domain" description="No apical meristem-associated C-terminal" evidence="2">
    <location>
        <begin position="114"/>
        <end position="304"/>
    </location>
</feature>
<feature type="region of interest" description="Disordered" evidence="1">
    <location>
        <begin position="311"/>
        <end position="357"/>
    </location>
</feature>
<proteinExistence type="predicted"/>
<dbReference type="AlphaFoldDB" id="A0AA38TR68"/>
<reference evidence="3" key="1">
    <citation type="submission" date="2023-03" db="EMBL/GenBank/DDBJ databases">
        <title>Chromosome-scale reference genome and RAD-based genetic map of yellow starthistle (Centaurea solstitialis) reveal putative structural variation and QTLs associated with invader traits.</title>
        <authorList>
            <person name="Reatini B."/>
            <person name="Cang F.A."/>
            <person name="Jiang Q."/>
            <person name="Mckibben M.T.W."/>
            <person name="Barker M.S."/>
            <person name="Rieseberg L.H."/>
            <person name="Dlugosch K.M."/>
        </authorList>
    </citation>
    <scope>NUCLEOTIDE SEQUENCE</scope>
    <source>
        <strain evidence="3">CAN-66</strain>
        <tissue evidence="3">Leaf</tissue>
    </source>
</reference>
<dbReference type="Proteomes" id="UP001172457">
    <property type="component" value="Chromosome 1"/>
</dbReference>
<evidence type="ECO:0000259" key="2">
    <source>
        <dbReference type="Pfam" id="PF14303"/>
    </source>
</evidence>
<evidence type="ECO:0000313" key="3">
    <source>
        <dbReference type="EMBL" id="KAJ9565409.1"/>
    </source>
</evidence>
<dbReference type="Pfam" id="PF14303">
    <property type="entry name" value="NAM-associated"/>
    <property type="match status" value="1"/>
</dbReference>
<feature type="compositionally biased region" description="Basic and acidic residues" evidence="1">
    <location>
        <begin position="327"/>
        <end position="336"/>
    </location>
</feature>
<feature type="compositionally biased region" description="Low complexity" evidence="1">
    <location>
        <begin position="148"/>
        <end position="158"/>
    </location>
</feature>
<dbReference type="EMBL" id="JARYMX010000001">
    <property type="protein sequence ID" value="KAJ9565409.1"/>
    <property type="molecule type" value="Genomic_DNA"/>
</dbReference>
<organism evidence="3 4">
    <name type="scientific">Centaurea solstitialis</name>
    <name type="common">yellow star-thistle</name>
    <dbReference type="NCBI Taxonomy" id="347529"/>
    <lineage>
        <taxon>Eukaryota</taxon>
        <taxon>Viridiplantae</taxon>
        <taxon>Streptophyta</taxon>
        <taxon>Embryophyta</taxon>
        <taxon>Tracheophyta</taxon>
        <taxon>Spermatophyta</taxon>
        <taxon>Magnoliopsida</taxon>
        <taxon>eudicotyledons</taxon>
        <taxon>Gunneridae</taxon>
        <taxon>Pentapetalae</taxon>
        <taxon>asterids</taxon>
        <taxon>campanulids</taxon>
        <taxon>Asterales</taxon>
        <taxon>Asteraceae</taxon>
        <taxon>Carduoideae</taxon>
        <taxon>Cardueae</taxon>
        <taxon>Centaureinae</taxon>
        <taxon>Centaurea</taxon>
    </lineage>
</organism>
<comment type="caution">
    <text evidence="3">The sequence shown here is derived from an EMBL/GenBank/DDBJ whole genome shotgun (WGS) entry which is preliminary data.</text>
</comment>
<accession>A0AA38TR68</accession>
<feature type="compositionally biased region" description="Low complexity" evidence="1">
    <location>
        <begin position="339"/>
        <end position="350"/>
    </location>
</feature>
<dbReference type="PANTHER" id="PTHR45125">
    <property type="entry name" value="F21J9.4-RELATED"/>
    <property type="match status" value="1"/>
</dbReference>